<feature type="domain" description="PARP catalytic" evidence="6">
    <location>
        <begin position="899"/>
        <end position="1123"/>
    </location>
</feature>
<dbReference type="EMBL" id="CH991583">
    <property type="protein sequence ID" value="EDQ84645.1"/>
    <property type="molecule type" value="Genomic_DNA"/>
</dbReference>
<dbReference type="InterPro" id="IPR011009">
    <property type="entry name" value="Kinase-like_dom_sf"/>
</dbReference>
<dbReference type="SUPFAM" id="SSF56112">
    <property type="entry name" value="Protein kinase-like (PK-like)"/>
    <property type="match status" value="1"/>
</dbReference>
<reference evidence="7 8" key="1">
    <citation type="journal article" date="2008" name="Nature">
        <title>The genome of the choanoflagellate Monosiga brevicollis and the origin of metazoans.</title>
        <authorList>
            <consortium name="JGI Sequencing"/>
            <person name="King N."/>
            <person name="Westbrook M.J."/>
            <person name="Young S.L."/>
            <person name="Kuo A."/>
            <person name="Abedin M."/>
            <person name="Chapman J."/>
            <person name="Fairclough S."/>
            <person name="Hellsten U."/>
            <person name="Isogai Y."/>
            <person name="Letunic I."/>
            <person name="Marr M."/>
            <person name="Pincus D."/>
            <person name="Putnam N."/>
            <person name="Rokas A."/>
            <person name="Wright K.J."/>
            <person name="Zuzow R."/>
            <person name="Dirks W."/>
            <person name="Good M."/>
            <person name="Goodstein D."/>
            <person name="Lemons D."/>
            <person name="Li W."/>
            <person name="Lyons J.B."/>
            <person name="Morris A."/>
            <person name="Nichols S."/>
            <person name="Richter D.J."/>
            <person name="Salamov A."/>
            <person name="Bork P."/>
            <person name="Lim W.A."/>
            <person name="Manning G."/>
            <person name="Miller W.T."/>
            <person name="McGinnis W."/>
            <person name="Shapiro H."/>
            <person name="Tjian R."/>
            <person name="Grigoriev I.V."/>
            <person name="Rokhsar D."/>
        </authorList>
    </citation>
    <scope>NUCLEOTIDE SEQUENCE [LARGE SCALE GENOMIC DNA]</scope>
    <source>
        <strain evidence="8">MX1 / ATCC 50154</strain>
    </source>
</reference>
<sequence>MSTASDDGEQLYSACQMKNPSTALQLLNSWDEQRIRSAVTFEDADGRTPLHYACLCGHIMVVETLLKHGVDARVKNKDRLTPLHMASRFGRIEVVNLLLERGVDARAKDKDDCTALHHACDLGHVQLVEMLLKHGADAQAKTKTKSTAAVVVAVDKWLKPLLPERAPTHPLPHLDAFIRGARKHDPNLRTAVVHIQKIINEAPMDLPAMDWPAFQAMTTQASNALSQALQVTEALSDRLRQLNPQSDKLESVLQEMHGLTAQLQLLSVKNKFQQHFDEFQNHFGVFSKTTKPPRTKPAKSGSPPSKRHKASSSPDDADMMQNPGPTQEAMPSNLVQGLEKLGKLHNVGEKRQEMLKCTNSNLQRVESAFIDALGAVAQAGSSKMVRCVDMLLQRVQCSDANVPPPAKALSKAWKQLHQAHQNLSSPKQNGLKQLTDWKAEHDYEHQAWYIAFVFQEARALMQQLQDMVEWQATTLSVLDLCQKHAGGIKQSCASQVVSLHQEEAQLKRQIHATTGYLLFAKEERRAGVEEDLQELKERLKTLGQQLSDSTQVDEVAALAKLLHQHFPALLVFLHPEQSALGARLRTKLGPDLPARLILEAMTGVDQLLTLSSLGRLDLYYNRNHKVYKARAALPSHPNQDLAVKEYAFARQHKQERCRGFLRELRAMRQLEHPHIIPVLGALVDVHDGHPSAYLVQPWCTQGDLQQWLGKARHLATLSVIAGLMTQLRMALAFMHSKGLVHRDVKLSNVMLDGDEDQPVVRLGDFDIAKATAEATMLPCTATASSGTPGYIAPEVLFGQGHVGARPAQDVFSFGCVLYNTYMFPLTVPPAQSRSDEVVNRCSWSMQANDPSCSFPHLAAQLCDSTSDLYKETRALLTADPKQRPSLLSAMQVAQQHVAPHVTSAIDVLRDAPELISEVTELLKELSKDGQGPPNIVVQRVERVHNPVLWERYHAKRREMLHRIKTREHYTQLKTATLDALSGSPALLRDSSCQERLLFHGISSVRSVRDKIVRLGLDYRFAGDKGAHRFGLGVYLADHPGKSHVYAKPAPNGQRMLVITRALLGHAFVYHSPSPAALAPPLLPNAPNNERHDSVIATPQGKFREVVLFDNAQIYPELVVYYTA</sequence>
<dbReference type="eggNOG" id="KOG4412">
    <property type="taxonomic scope" value="Eukaryota"/>
</dbReference>
<evidence type="ECO:0000256" key="4">
    <source>
        <dbReference type="SAM" id="MobiDB-lite"/>
    </source>
</evidence>
<dbReference type="Pfam" id="PF12796">
    <property type="entry name" value="Ank_2"/>
    <property type="match status" value="1"/>
</dbReference>
<dbReference type="SMART" id="SM00220">
    <property type="entry name" value="S_TKc"/>
    <property type="match status" value="1"/>
</dbReference>
<organism evidence="7 8">
    <name type="scientific">Monosiga brevicollis</name>
    <name type="common">Choanoflagellate</name>
    <dbReference type="NCBI Taxonomy" id="81824"/>
    <lineage>
        <taxon>Eukaryota</taxon>
        <taxon>Choanoflagellata</taxon>
        <taxon>Craspedida</taxon>
        <taxon>Salpingoecidae</taxon>
        <taxon>Monosiga</taxon>
    </lineage>
</organism>
<dbReference type="Proteomes" id="UP000001357">
    <property type="component" value="Unassembled WGS sequence"/>
</dbReference>
<dbReference type="AlphaFoldDB" id="A9VCS5"/>
<dbReference type="OMA" id="HIMVVET"/>
<evidence type="ECO:0000259" key="6">
    <source>
        <dbReference type="PROSITE" id="PS51059"/>
    </source>
</evidence>
<evidence type="ECO:0000259" key="5">
    <source>
        <dbReference type="PROSITE" id="PS50011"/>
    </source>
</evidence>
<dbReference type="GO" id="GO:0004672">
    <property type="term" value="F:protein kinase activity"/>
    <property type="evidence" value="ECO:0007669"/>
    <property type="project" value="InterPro"/>
</dbReference>
<dbReference type="EC" id="2.4.2.-" evidence="2"/>
<feature type="repeat" description="ANK" evidence="1">
    <location>
        <begin position="45"/>
        <end position="77"/>
    </location>
</feature>
<dbReference type="Gene3D" id="1.25.40.20">
    <property type="entry name" value="Ankyrin repeat-containing domain"/>
    <property type="match status" value="1"/>
</dbReference>
<gene>
    <name evidence="7" type="ORF">MONBRDRAFT_39188</name>
</gene>
<dbReference type="PRINTS" id="PR01415">
    <property type="entry name" value="ANKYRIN"/>
</dbReference>
<feature type="coiled-coil region" evidence="3">
    <location>
        <begin position="518"/>
        <end position="552"/>
    </location>
</feature>
<keyword evidence="2" id="KW-0328">Glycosyltransferase</keyword>
<dbReference type="GO" id="GO:0003950">
    <property type="term" value="F:NAD+ poly-ADP-ribosyltransferase activity"/>
    <property type="evidence" value="ECO:0007669"/>
    <property type="project" value="UniProtKB-UniRule"/>
</dbReference>
<keyword evidence="2" id="KW-0520">NAD</keyword>
<keyword evidence="3" id="KW-0175">Coiled coil</keyword>
<dbReference type="PANTHER" id="PTHR24144:SF5">
    <property type="entry name" value="BTB DOMAIN-CONTAINING PROTEIN"/>
    <property type="match status" value="1"/>
</dbReference>
<dbReference type="Pfam" id="PF00644">
    <property type="entry name" value="PARP"/>
    <property type="match status" value="1"/>
</dbReference>
<dbReference type="STRING" id="81824.A9VCS5"/>
<keyword evidence="8" id="KW-1185">Reference proteome</keyword>
<dbReference type="InterPro" id="IPR008271">
    <property type="entry name" value="Ser/Thr_kinase_AS"/>
</dbReference>
<dbReference type="Gene3D" id="3.90.228.10">
    <property type="match status" value="1"/>
</dbReference>
<name>A9VCS5_MONBE</name>
<dbReference type="GO" id="GO:0005524">
    <property type="term" value="F:ATP binding"/>
    <property type="evidence" value="ECO:0007669"/>
    <property type="project" value="InterPro"/>
</dbReference>
<dbReference type="PROSITE" id="PS50011">
    <property type="entry name" value="PROTEIN_KINASE_DOM"/>
    <property type="match status" value="1"/>
</dbReference>
<keyword evidence="1" id="KW-0040">ANK repeat</keyword>
<dbReference type="eggNOG" id="KOG4177">
    <property type="taxonomic scope" value="Eukaryota"/>
</dbReference>
<feature type="region of interest" description="Disordered" evidence="4">
    <location>
        <begin position="284"/>
        <end position="331"/>
    </location>
</feature>
<dbReference type="CDD" id="cd14014">
    <property type="entry name" value="STKc_PknB_like"/>
    <property type="match status" value="1"/>
</dbReference>
<dbReference type="PROSITE" id="PS50088">
    <property type="entry name" value="ANK_REPEAT"/>
    <property type="match status" value="3"/>
</dbReference>
<dbReference type="SMART" id="SM00248">
    <property type="entry name" value="ANK"/>
    <property type="match status" value="3"/>
</dbReference>
<dbReference type="PROSITE" id="PS00108">
    <property type="entry name" value="PROTEIN_KINASE_ST"/>
    <property type="match status" value="1"/>
</dbReference>
<feature type="domain" description="Protein kinase" evidence="5">
    <location>
        <begin position="602"/>
        <end position="897"/>
    </location>
</feature>
<dbReference type="SUPFAM" id="SSF48403">
    <property type="entry name" value="Ankyrin repeat"/>
    <property type="match status" value="1"/>
</dbReference>
<dbReference type="PROSITE" id="PS51059">
    <property type="entry name" value="PARP_CATALYTIC"/>
    <property type="match status" value="1"/>
</dbReference>
<dbReference type="InterPro" id="IPR036770">
    <property type="entry name" value="Ankyrin_rpt-contain_sf"/>
</dbReference>
<dbReference type="PROSITE" id="PS50297">
    <property type="entry name" value="ANK_REP_REGION"/>
    <property type="match status" value="3"/>
</dbReference>
<dbReference type="InParanoid" id="A9VCS5"/>
<feature type="repeat" description="ANK" evidence="1">
    <location>
        <begin position="78"/>
        <end position="110"/>
    </location>
</feature>
<dbReference type="InterPro" id="IPR012317">
    <property type="entry name" value="Poly(ADP-ribose)pol_cat_dom"/>
</dbReference>
<feature type="repeat" description="ANK" evidence="1">
    <location>
        <begin position="111"/>
        <end position="143"/>
    </location>
</feature>
<dbReference type="eggNOG" id="KOG0575">
    <property type="taxonomic scope" value="Eukaryota"/>
</dbReference>
<dbReference type="SUPFAM" id="SSF56399">
    <property type="entry name" value="ADP-ribosylation"/>
    <property type="match status" value="1"/>
</dbReference>
<evidence type="ECO:0000256" key="1">
    <source>
        <dbReference type="PROSITE-ProRule" id="PRU00023"/>
    </source>
</evidence>
<dbReference type="Pfam" id="PF00069">
    <property type="entry name" value="Pkinase"/>
    <property type="match status" value="1"/>
</dbReference>
<keyword evidence="2" id="KW-0808">Transferase</keyword>
<evidence type="ECO:0000256" key="2">
    <source>
        <dbReference type="RuleBase" id="RU362114"/>
    </source>
</evidence>
<dbReference type="KEGG" id="mbr:MONBRDRAFT_39188"/>
<dbReference type="PANTHER" id="PTHR24144">
    <property type="entry name" value="ANKYRIN REPEAT DOMAIN-CONTAINING PROTEIN 49"/>
    <property type="match status" value="1"/>
</dbReference>
<dbReference type="InterPro" id="IPR000719">
    <property type="entry name" value="Prot_kinase_dom"/>
</dbReference>
<accession>A9VCS5</accession>
<proteinExistence type="predicted"/>
<evidence type="ECO:0000313" key="7">
    <source>
        <dbReference type="EMBL" id="EDQ84645.1"/>
    </source>
</evidence>
<evidence type="ECO:0000313" key="8">
    <source>
        <dbReference type="Proteomes" id="UP000001357"/>
    </source>
</evidence>
<dbReference type="GeneID" id="5895782"/>
<dbReference type="Pfam" id="PF00023">
    <property type="entry name" value="Ank"/>
    <property type="match status" value="1"/>
</dbReference>
<dbReference type="RefSeq" id="XP_001750549.1">
    <property type="nucleotide sequence ID" value="XM_001750497.1"/>
</dbReference>
<dbReference type="InterPro" id="IPR002110">
    <property type="entry name" value="Ankyrin_rpt"/>
</dbReference>
<dbReference type="Gene3D" id="1.10.510.10">
    <property type="entry name" value="Transferase(Phosphotransferase) domain 1"/>
    <property type="match status" value="1"/>
</dbReference>
<evidence type="ECO:0000256" key="3">
    <source>
        <dbReference type="SAM" id="Coils"/>
    </source>
</evidence>
<protein>
    <recommendedName>
        <fullName evidence="2">Poly [ADP-ribose] polymerase</fullName>
        <shortName evidence="2">PARP</shortName>
        <ecNumber evidence="2">2.4.2.-</ecNumber>
    </recommendedName>
</protein>